<evidence type="ECO:0000313" key="1">
    <source>
        <dbReference type="EMBL" id="CAG8850116.1"/>
    </source>
</evidence>
<organism evidence="1 2">
    <name type="scientific">Gigaspora margarita</name>
    <dbReference type="NCBI Taxonomy" id="4874"/>
    <lineage>
        <taxon>Eukaryota</taxon>
        <taxon>Fungi</taxon>
        <taxon>Fungi incertae sedis</taxon>
        <taxon>Mucoromycota</taxon>
        <taxon>Glomeromycotina</taxon>
        <taxon>Glomeromycetes</taxon>
        <taxon>Diversisporales</taxon>
        <taxon>Gigasporaceae</taxon>
        <taxon>Gigaspora</taxon>
    </lineage>
</organism>
<feature type="non-terminal residue" evidence="1">
    <location>
        <position position="48"/>
    </location>
</feature>
<name>A0ABN7X9T3_GIGMA</name>
<sequence length="48" mass="5762">MYYSLSTIEYLNSNEIIVNAKNDKNYIDNFFDYATNQTWVSQNNPLYE</sequence>
<dbReference type="EMBL" id="CAJVQB010099558">
    <property type="protein sequence ID" value="CAG8850116.1"/>
    <property type="molecule type" value="Genomic_DNA"/>
</dbReference>
<reference evidence="1 2" key="1">
    <citation type="submission" date="2021-06" db="EMBL/GenBank/DDBJ databases">
        <authorList>
            <person name="Kallberg Y."/>
            <person name="Tangrot J."/>
            <person name="Rosling A."/>
        </authorList>
    </citation>
    <scope>NUCLEOTIDE SEQUENCE [LARGE SCALE GENOMIC DNA]</scope>
    <source>
        <strain evidence="1 2">120-4 pot B 10/14</strain>
    </source>
</reference>
<protein>
    <submittedName>
        <fullName evidence="1">38174_t:CDS:1</fullName>
    </submittedName>
</protein>
<keyword evidence="2" id="KW-1185">Reference proteome</keyword>
<gene>
    <name evidence="1" type="ORF">GMARGA_LOCUS40052</name>
</gene>
<evidence type="ECO:0000313" key="2">
    <source>
        <dbReference type="Proteomes" id="UP000789901"/>
    </source>
</evidence>
<comment type="caution">
    <text evidence="1">The sequence shown here is derived from an EMBL/GenBank/DDBJ whole genome shotgun (WGS) entry which is preliminary data.</text>
</comment>
<accession>A0ABN7X9T3</accession>
<proteinExistence type="predicted"/>
<dbReference type="Proteomes" id="UP000789901">
    <property type="component" value="Unassembled WGS sequence"/>
</dbReference>